<dbReference type="InterPro" id="IPR026906">
    <property type="entry name" value="LRR_5"/>
</dbReference>
<keyword evidence="5" id="KW-1185">Reference proteome</keyword>
<dbReference type="InterPro" id="IPR001611">
    <property type="entry name" value="Leu-rich_rpt"/>
</dbReference>
<name>A0A8J1XTT7_OWEFU</name>
<dbReference type="InterPro" id="IPR032675">
    <property type="entry name" value="LRR_dom_sf"/>
</dbReference>
<keyword evidence="1" id="KW-0433">Leucine-rich repeat</keyword>
<evidence type="ECO:0000256" key="1">
    <source>
        <dbReference type="ARBA" id="ARBA00022614"/>
    </source>
</evidence>
<keyword evidence="3" id="KW-0677">Repeat</keyword>
<dbReference type="InterPro" id="IPR003591">
    <property type="entry name" value="Leu-rich_rpt_typical-subtyp"/>
</dbReference>
<dbReference type="SUPFAM" id="SSF52047">
    <property type="entry name" value="RNI-like"/>
    <property type="match status" value="1"/>
</dbReference>
<dbReference type="SMART" id="SM00369">
    <property type="entry name" value="LRR_TYP"/>
    <property type="match status" value="5"/>
</dbReference>
<dbReference type="Pfam" id="PF13855">
    <property type="entry name" value="LRR_8"/>
    <property type="match status" value="2"/>
</dbReference>
<comment type="caution">
    <text evidence="4">The sequence shown here is derived from an EMBL/GenBank/DDBJ whole genome shotgun (WGS) entry which is preliminary data.</text>
</comment>
<dbReference type="AlphaFoldDB" id="A0A8J1XTT7"/>
<dbReference type="Proteomes" id="UP000749559">
    <property type="component" value="Unassembled WGS sequence"/>
</dbReference>
<dbReference type="PANTHER" id="PTHR24373:SF387">
    <property type="entry name" value="LEUCINE-RICH REPEATS AND IMMUNOGLOBULIN-LIKE DOMAINS PROTEIN SMA-10"/>
    <property type="match status" value="1"/>
</dbReference>
<dbReference type="EMBL" id="CAIIXF020000003">
    <property type="protein sequence ID" value="CAH1779684.1"/>
    <property type="molecule type" value="Genomic_DNA"/>
</dbReference>
<evidence type="ECO:0000256" key="2">
    <source>
        <dbReference type="ARBA" id="ARBA00022729"/>
    </source>
</evidence>
<proteinExistence type="predicted"/>
<accession>A0A8J1XTT7</accession>
<reference evidence="4" key="1">
    <citation type="submission" date="2022-03" db="EMBL/GenBank/DDBJ databases">
        <authorList>
            <person name="Martin C."/>
        </authorList>
    </citation>
    <scope>NUCLEOTIDE SEQUENCE</scope>
</reference>
<sequence length="618" mass="68603">MARHNIVISLLTTFVFFVQHIKKGSFQDFVNNDCSYKSKFSMTIFALENIYDCSERSLISVPDLSHVNNNVSVIDLSKNAITRIPTDVFNGIPDSVTKLVISNNPQLKTIGDYAFRGTKITSLVLSNNEALSTIGRNSLQGLPNLKNVDLSSSGIQLIAHGAFDNLTLDSINLKDNRLVTIGSMTFPRSPKSLVLMLNDIENIEAGAFGPGIEHIVLSENPIKNLNPDAFNEAVDIRKLDLDNCDFDGAIPAHMFDKLSQLKSLDLKNSNLRRVSNGTFTPYIEVLDISTNDLNDDEFGHSLSAFTDLSSVRELTLNHCNLTESWFGVTPYLKNLHTLRLQGNRIAEIQPGTFSTNKQLEVIILSENNGIELHEGAFNGVESSLLILDISSCNMNEFPIEALKTLRGMSGLNLGGNNIVGLPQKAFSRMSIKGKLTLDISYNGLVSVHPLALKNMAFPVKLVMSHNNVSDLTFATSLLDSPCTTEGSWIYAAWNPINCNCKLHDLLHYTNIRFSGKCASPVNISDTDLRRYPGETREYKYDYKFFEKEGTNFCGKNTLKRYNCDCSKVLENSTDVGYTEIQSPKCLNHRTFMSGTSTVSPSLIMSTMILINMITRNLI</sequence>
<dbReference type="Pfam" id="PF13306">
    <property type="entry name" value="LRR_5"/>
    <property type="match status" value="1"/>
</dbReference>
<dbReference type="PROSITE" id="PS51450">
    <property type="entry name" value="LRR"/>
    <property type="match status" value="1"/>
</dbReference>
<organism evidence="4 5">
    <name type="scientific">Owenia fusiformis</name>
    <name type="common">Polychaete worm</name>
    <dbReference type="NCBI Taxonomy" id="6347"/>
    <lineage>
        <taxon>Eukaryota</taxon>
        <taxon>Metazoa</taxon>
        <taxon>Spiralia</taxon>
        <taxon>Lophotrochozoa</taxon>
        <taxon>Annelida</taxon>
        <taxon>Polychaeta</taxon>
        <taxon>Sedentaria</taxon>
        <taxon>Canalipalpata</taxon>
        <taxon>Sabellida</taxon>
        <taxon>Oweniida</taxon>
        <taxon>Oweniidae</taxon>
        <taxon>Owenia</taxon>
    </lineage>
</organism>
<dbReference type="Gene3D" id="3.80.10.10">
    <property type="entry name" value="Ribonuclease Inhibitor"/>
    <property type="match status" value="2"/>
</dbReference>
<dbReference type="InterPro" id="IPR050328">
    <property type="entry name" value="Dev_Immune_Receptor"/>
</dbReference>
<dbReference type="PANTHER" id="PTHR24373">
    <property type="entry name" value="SLIT RELATED LEUCINE-RICH REPEAT NEURONAL PROTEIN"/>
    <property type="match status" value="1"/>
</dbReference>
<gene>
    <name evidence="4" type="ORF">OFUS_LOCUS6465</name>
</gene>
<evidence type="ECO:0000313" key="4">
    <source>
        <dbReference type="EMBL" id="CAH1779684.1"/>
    </source>
</evidence>
<dbReference type="OrthoDB" id="6749135at2759"/>
<evidence type="ECO:0000256" key="3">
    <source>
        <dbReference type="ARBA" id="ARBA00022737"/>
    </source>
</evidence>
<dbReference type="SUPFAM" id="SSF52058">
    <property type="entry name" value="L domain-like"/>
    <property type="match status" value="1"/>
</dbReference>
<keyword evidence="2" id="KW-0732">Signal</keyword>
<protein>
    <submittedName>
        <fullName evidence="4">Uncharacterized protein</fullName>
    </submittedName>
</protein>
<evidence type="ECO:0000313" key="5">
    <source>
        <dbReference type="Proteomes" id="UP000749559"/>
    </source>
</evidence>